<evidence type="ECO:0000256" key="4">
    <source>
        <dbReference type="ARBA" id="ARBA00022825"/>
    </source>
</evidence>
<comment type="similarity">
    <text evidence="1 5 6">Belongs to the peptidase S8 family.</text>
</comment>
<dbReference type="SUPFAM" id="SSF52743">
    <property type="entry name" value="Subtilisin-like"/>
    <property type="match status" value="2"/>
</dbReference>
<keyword evidence="4 5" id="KW-0720">Serine protease</keyword>
<dbReference type="InterPro" id="IPR023828">
    <property type="entry name" value="Peptidase_S8_Ser-AS"/>
</dbReference>
<dbReference type="InterPro" id="IPR034045">
    <property type="entry name" value="Pep_S8_CspA-like"/>
</dbReference>
<keyword evidence="10" id="KW-1185">Reference proteome</keyword>
<feature type="active site" description="Charge relay system" evidence="5">
    <location>
        <position position="193"/>
    </location>
</feature>
<evidence type="ECO:0000256" key="6">
    <source>
        <dbReference type="RuleBase" id="RU003355"/>
    </source>
</evidence>
<dbReference type="CDD" id="cd07478">
    <property type="entry name" value="Peptidases_S8_CspA-like"/>
    <property type="match status" value="2"/>
</dbReference>
<dbReference type="PANTHER" id="PTHR43806:SF11">
    <property type="entry name" value="CEREVISIN-RELATED"/>
    <property type="match status" value="1"/>
</dbReference>
<gene>
    <name evidence="9" type="ORF">H6A19_03755</name>
</gene>
<evidence type="ECO:0000313" key="9">
    <source>
        <dbReference type="EMBL" id="MBM6818461.1"/>
    </source>
</evidence>
<dbReference type="EMBL" id="JACJLL010000013">
    <property type="protein sequence ID" value="MBM6818461.1"/>
    <property type="molecule type" value="Genomic_DNA"/>
</dbReference>
<reference evidence="9 10" key="1">
    <citation type="journal article" date="2021" name="Sci. Rep.">
        <title>The distribution of antibiotic resistance genes in chicken gut microbiota commensals.</title>
        <authorList>
            <person name="Juricova H."/>
            <person name="Matiasovicova J."/>
            <person name="Kubasova T."/>
            <person name="Cejkova D."/>
            <person name="Rychlik I."/>
        </authorList>
    </citation>
    <scope>NUCLEOTIDE SEQUENCE [LARGE SCALE GENOMIC DNA]</scope>
    <source>
        <strain evidence="9 10">An435</strain>
    </source>
</reference>
<dbReference type="InterPro" id="IPR050131">
    <property type="entry name" value="Peptidase_S8_subtilisin-like"/>
</dbReference>
<dbReference type="Gene3D" id="2.60.120.1290">
    <property type="match status" value="2"/>
</dbReference>
<feature type="active site" description="Charge relay system" evidence="5">
    <location>
        <position position="135"/>
    </location>
</feature>
<organism evidence="9 10">
    <name type="scientific">Clostridium saudiense</name>
    <dbReference type="NCBI Taxonomy" id="1414720"/>
    <lineage>
        <taxon>Bacteria</taxon>
        <taxon>Bacillati</taxon>
        <taxon>Bacillota</taxon>
        <taxon>Clostridia</taxon>
        <taxon>Eubacteriales</taxon>
        <taxon>Clostridiaceae</taxon>
        <taxon>Clostridium</taxon>
    </lineage>
</organism>
<dbReference type="InterPro" id="IPR000209">
    <property type="entry name" value="Peptidase_S8/S53_dom"/>
</dbReference>
<dbReference type="PROSITE" id="PS00137">
    <property type="entry name" value="SUBTILASE_HIS"/>
    <property type="match status" value="2"/>
</dbReference>
<dbReference type="Gene3D" id="3.40.50.200">
    <property type="entry name" value="Peptidase S8/S53 domain"/>
    <property type="match status" value="2"/>
</dbReference>
<feature type="active site" description="Charge relay system" evidence="5">
    <location>
        <position position="1108"/>
    </location>
</feature>
<proteinExistence type="inferred from homology"/>
<evidence type="ECO:0000259" key="7">
    <source>
        <dbReference type="Pfam" id="PF00082"/>
    </source>
</evidence>
<evidence type="ECO:0000256" key="1">
    <source>
        <dbReference type="ARBA" id="ARBA00011073"/>
    </source>
</evidence>
<feature type="active site" description="Charge relay system" evidence="5">
    <location>
        <position position="714"/>
    </location>
</feature>
<comment type="caution">
    <text evidence="9">The sequence shown here is derived from an EMBL/GenBank/DDBJ whole genome shotgun (WGS) entry which is preliminary data.</text>
</comment>
<feature type="active site" description="Charge relay system" evidence="5">
    <location>
        <position position="501"/>
    </location>
</feature>
<dbReference type="InterPro" id="IPR041365">
    <property type="entry name" value="CspB_prodomain"/>
</dbReference>
<dbReference type="InterPro" id="IPR015500">
    <property type="entry name" value="Peptidase_S8_subtilisin-rel"/>
</dbReference>
<keyword evidence="2 5" id="KW-0645">Protease</keyword>
<feature type="domain" description="Peptidase S8/S53" evidence="7">
    <location>
        <begin position="1039"/>
        <end position="1163"/>
    </location>
</feature>
<dbReference type="PROSITE" id="PS00136">
    <property type="entry name" value="SUBTILASE_ASP"/>
    <property type="match status" value="1"/>
</dbReference>
<dbReference type="Pfam" id="PF00082">
    <property type="entry name" value="Peptidase_S8"/>
    <property type="match status" value="4"/>
</dbReference>
<dbReference type="InterPro" id="IPR036852">
    <property type="entry name" value="Peptidase_S8/S53_dom_sf"/>
</dbReference>
<dbReference type="PANTHER" id="PTHR43806">
    <property type="entry name" value="PEPTIDASE S8"/>
    <property type="match status" value="1"/>
</dbReference>
<dbReference type="PROSITE" id="PS51892">
    <property type="entry name" value="SUBTILASE"/>
    <property type="match status" value="2"/>
</dbReference>
<keyword evidence="3 5" id="KW-0378">Hydrolase</keyword>
<feature type="domain" description="Peptidase S8/S53" evidence="7">
    <location>
        <begin position="433"/>
        <end position="557"/>
    </location>
</feature>
<dbReference type="Pfam" id="PF18425">
    <property type="entry name" value="CspB_prodomain"/>
    <property type="match status" value="1"/>
</dbReference>
<accession>A0ABS2FDS0</accession>
<protein>
    <submittedName>
        <fullName evidence="9">S8 family peptidase</fullName>
    </submittedName>
</protein>
<dbReference type="Gene3D" id="3.30.70.2980">
    <property type="match status" value="1"/>
</dbReference>
<evidence type="ECO:0000259" key="8">
    <source>
        <dbReference type="Pfam" id="PF18425"/>
    </source>
</evidence>
<feature type="domain" description="Csp protease B prodomain" evidence="8">
    <location>
        <begin position="11"/>
        <end position="100"/>
    </location>
</feature>
<feature type="domain" description="Peptidase S8/S53" evidence="7">
    <location>
        <begin position="126"/>
        <end position="300"/>
    </location>
</feature>
<dbReference type="RefSeq" id="WP_204571896.1">
    <property type="nucleotide sequence ID" value="NZ_JACJLL010000013.1"/>
</dbReference>
<dbReference type="InterPro" id="IPR022398">
    <property type="entry name" value="Peptidase_S8_His-AS"/>
</dbReference>
<sequence length="1209" mass="131886">MIFIETNYSNQNYLGLLKNFPIEVLGKLNISNSFMLKNVEPEIEVTIISGDSVDKVAESVDKLGGKYEDLGYNFGIVTIPVDKLIDLALNPSIQYIELPKSLYTTDSEANRASCIPQAVSSYDLDGEGILVGFIDTGIDYTHPAFINDDGTTRIKYIYDLEQGGKIYDSETINKALQSANPSSVVNSVDLVGHGTHVAGIACAGGKIDRKFYGVAPKSSIAMVKAARTRFALSTQIMRGLKFLNDKSKELGLPLVVNMSLSTNDGAHNGSSLLERYISITAALERQTIVIAAGNEGEAAHHISGTLNSENDVYFNVGDAETIIALNIYKSILPRISIEITSPSGISSGEIFLAEGFRSGRIGESIYEIYDTGPKPFDISGEIGIMLRGVNAFVSSGQWKLTIRRINDYKGNFNIWLPISEGLNVTTKFLDPTINNTLGIPATVINIISVGSYNYLTNNISPFSGRGEAFIGQYIKPDIVAPGENIYSTIPEKSYDRKTGTSMATPNVTGICALMMQWGIVKKNDPYLYGERLKYYLIIGAKKERRDVSYPDSAWGYGEVCAYDSLRATMEALGARIDVGIRQDEPATNINATTTTESNQGSVSNQSGIGINGIENDGNSMVLLIEVPNRERLNEILEIPGVAGVMISETFAIVIVPKGEVSEVGKLANSIVDLDLQPIMTLSDISPVEASGAPTFNNNPYLRLNGRGVLVGIIDTGIDYLSEEFQREDGTSRVFRIWDQTLPATENVYGIKYGREYTEEQITEAISAKTKGQDPYSIVPSKDEIGHGTMVAGIIGGRGINPELKGAAPDCEFVVVKLARANEDELLNSYIDPKKIGYTPWSILLALRYAVVIGNEVNRPIVIYIPLGTNMSSHSGEGILERPIENFSRQVGTLIVTNTGNQGNTETHVEGIINNTGDVKDIELRVGKNQNILPVQIYINKPNIVVLSIVSPSGEIIDNLTSKISRNQKIKFTYEGTEMIVNFISPDYITGDSLIIIKASNLREGIWKFRLTGKYIVDGKYYVWIPQRELLDEETKLLNSTSNTTLTVPSTSSGSISVSYYNQNNNSVVSESGRGYTRDNRIKPDIAAGGVNATVIKPGGGTGLATGGSVAGAVVTGGCALILQWAVVNKNQQAIYTPQVRTYIIAGANTRSGDIYPNREWGYGTFNLQGVFDTISEVYEEKTRTNKVESNDQYEEYNIGNLFVRKPKEI</sequence>
<dbReference type="PRINTS" id="PR00723">
    <property type="entry name" value="SUBTILISIN"/>
</dbReference>
<dbReference type="InterPro" id="IPR023827">
    <property type="entry name" value="Peptidase_S8_Asp-AS"/>
</dbReference>
<evidence type="ECO:0000256" key="5">
    <source>
        <dbReference type="PROSITE-ProRule" id="PRU01240"/>
    </source>
</evidence>
<evidence type="ECO:0000256" key="2">
    <source>
        <dbReference type="ARBA" id="ARBA00022670"/>
    </source>
</evidence>
<feature type="domain" description="Peptidase S8/S53" evidence="7">
    <location>
        <begin position="705"/>
        <end position="904"/>
    </location>
</feature>
<feature type="active site" description="Charge relay system" evidence="5">
    <location>
        <position position="786"/>
    </location>
</feature>
<evidence type="ECO:0000313" key="10">
    <source>
        <dbReference type="Proteomes" id="UP000767334"/>
    </source>
</evidence>
<name>A0ABS2FDS0_9CLOT</name>
<evidence type="ECO:0000256" key="3">
    <source>
        <dbReference type="ARBA" id="ARBA00022801"/>
    </source>
</evidence>
<dbReference type="Proteomes" id="UP000767334">
    <property type="component" value="Unassembled WGS sequence"/>
</dbReference>
<dbReference type="PROSITE" id="PS00138">
    <property type="entry name" value="SUBTILASE_SER"/>
    <property type="match status" value="1"/>
</dbReference>